<dbReference type="WBParaSite" id="RSKR_0000015200.1">
    <property type="protein sequence ID" value="RSKR_0000015200.1"/>
    <property type="gene ID" value="RSKR_0000015200"/>
</dbReference>
<name>A0AC35TFY3_9BILA</name>
<evidence type="ECO:0000313" key="2">
    <source>
        <dbReference type="WBParaSite" id="RSKR_0000015200.1"/>
    </source>
</evidence>
<sequence>MEYDGKVNLKRSNAFHGCHPSCNHEHHHHTCESHVVHDRGNVHVTPDRPEPPADLESHQKSNLNNIDDEPYVPFYANNTKFPDYVTDPIDGLVNSAKNAAHYAADIAKKAKDILFSE</sequence>
<reference evidence="2" key="1">
    <citation type="submission" date="2016-11" db="UniProtKB">
        <authorList>
            <consortium name="WormBaseParasite"/>
        </authorList>
    </citation>
    <scope>IDENTIFICATION</scope>
    <source>
        <strain evidence="2">KR3021</strain>
    </source>
</reference>
<organism evidence="1 2">
    <name type="scientific">Rhabditophanes sp. KR3021</name>
    <dbReference type="NCBI Taxonomy" id="114890"/>
    <lineage>
        <taxon>Eukaryota</taxon>
        <taxon>Metazoa</taxon>
        <taxon>Ecdysozoa</taxon>
        <taxon>Nematoda</taxon>
        <taxon>Chromadorea</taxon>
        <taxon>Rhabditida</taxon>
        <taxon>Tylenchina</taxon>
        <taxon>Panagrolaimomorpha</taxon>
        <taxon>Strongyloidoidea</taxon>
        <taxon>Alloionematidae</taxon>
        <taxon>Rhabditophanes</taxon>
    </lineage>
</organism>
<proteinExistence type="predicted"/>
<protein>
    <submittedName>
        <fullName evidence="2">Superoxide dismutase</fullName>
    </submittedName>
</protein>
<dbReference type="Proteomes" id="UP000095286">
    <property type="component" value="Unplaced"/>
</dbReference>
<evidence type="ECO:0000313" key="1">
    <source>
        <dbReference type="Proteomes" id="UP000095286"/>
    </source>
</evidence>
<accession>A0AC35TFY3</accession>